<evidence type="ECO:0000256" key="21">
    <source>
        <dbReference type="ARBA" id="ARBA00074862"/>
    </source>
</evidence>
<evidence type="ECO:0000256" key="10">
    <source>
        <dbReference type="ARBA" id="ARBA00022803"/>
    </source>
</evidence>
<dbReference type="GO" id="GO:0000428">
    <property type="term" value="C:DNA-directed RNA polymerase complex"/>
    <property type="evidence" value="ECO:0007669"/>
    <property type="project" value="UniProtKB-KW"/>
</dbReference>
<evidence type="ECO:0000256" key="5">
    <source>
        <dbReference type="ARBA" id="ARBA00022723"/>
    </source>
</evidence>
<dbReference type="Pfam" id="PF00515">
    <property type="entry name" value="TPR_1"/>
    <property type="match status" value="1"/>
</dbReference>
<evidence type="ECO:0000313" key="27">
    <source>
        <dbReference type="Ensembl" id="ENSECAP00000020133.3"/>
    </source>
</evidence>
<feature type="compositionally biased region" description="Basic and acidic residues" evidence="25">
    <location>
        <begin position="912"/>
        <end position="926"/>
    </location>
</feature>
<dbReference type="GO" id="GO:0005929">
    <property type="term" value="C:cilium"/>
    <property type="evidence" value="ECO:0007669"/>
    <property type="project" value="Ensembl"/>
</dbReference>
<accession>F6U1S0</accession>
<keyword evidence="2" id="KW-0240">DNA-directed RNA polymerase</keyword>
<evidence type="ECO:0000256" key="18">
    <source>
        <dbReference type="ARBA" id="ARBA00054640"/>
    </source>
</evidence>
<feature type="compositionally biased region" description="Basic and acidic residues" evidence="25">
    <location>
        <begin position="490"/>
        <end position="506"/>
    </location>
</feature>
<dbReference type="Ensembl" id="ENSECAT00000024240.3">
    <property type="protein sequence ID" value="ENSECAP00000020133.3"/>
    <property type="gene ID" value="ENSECAG00000022600.4"/>
</dbReference>
<keyword evidence="14" id="KW-0539">Nucleus</keyword>
<keyword evidence="10 24" id="KW-0802">TPR repeat</keyword>
<dbReference type="SMART" id="SM00028">
    <property type="entry name" value="TPR"/>
    <property type="match status" value="9"/>
</dbReference>
<evidence type="ECO:0000313" key="29">
    <source>
        <dbReference type="VGNC" id="VGNC:58251"/>
    </source>
</evidence>
<dbReference type="InterPro" id="IPR019734">
    <property type="entry name" value="TPR_rpt"/>
</dbReference>
<evidence type="ECO:0000259" key="26">
    <source>
        <dbReference type="Pfam" id="PF13877"/>
    </source>
</evidence>
<reference evidence="27" key="3">
    <citation type="submission" date="2025-09" db="UniProtKB">
        <authorList>
            <consortium name="Ensembl"/>
        </authorList>
    </citation>
    <scope>IDENTIFICATION</scope>
    <source>
        <strain evidence="27">Thoroughbred</strain>
    </source>
</reference>
<evidence type="ECO:0000256" key="22">
    <source>
        <dbReference type="ARBA" id="ARBA00078759"/>
    </source>
</evidence>
<reference evidence="27 28" key="1">
    <citation type="journal article" date="2009" name="Science">
        <title>Genome sequence, comparative analysis, and population genetics of the domestic horse.</title>
        <authorList>
            <consortium name="Broad Institute Genome Sequencing Platform"/>
            <consortium name="Broad Institute Whole Genome Assembly Team"/>
            <person name="Wade C.M."/>
            <person name="Giulotto E."/>
            <person name="Sigurdsson S."/>
            <person name="Zoli M."/>
            <person name="Gnerre S."/>
            <person name="Imsland F."/>
            <person name="Lear T.L."/>
            <person name="Adelson D.L."/>
            <person name="Bailey E."/>
            <person name="Bellone R.R."/>
            <person name="Bloecker H."/>
            <person name="Distl O."/>
            <person name="Edgar R.C."/>
            <person name="Garber M."/>
            <person name="Leeb T."/>
            <person name="Mauceli E."/>
            <person name="MacLeod J.N."/>
            <person name="Penedo M.C.T."/>
            <person name="Raison J.M."/>
            <person name="Sharpe T."/>
            <person name="Vogel J."/>
            <person name="Andersson L."/>
            <person name="Antczak D.F."/>
            <person name="Biagi T."/>
            <person name="Binns M.M."/>
            <person name="Chowdhary B.P."/>
            <person name="Coleman S.J."/>
            <person name="Della Valle G."/>
            <person name="Fryc S."/>
            <person name="Guerin G."/>
            <person name="Hasegawa T."/>
            <person name="Hill E.W."/>
            <person name="Jurka J."/>
            <person name="Kiialainen A."/>
            <person name="Lindgren G."/>
            <person name="Liu J."/>
            <person name="Magnani E."/>
            <person name="Mickelson J.R."/>
            <person name="Murray J."/>
            <person name="Nergadze S.G."/>
            <person name="Onofrio R."/>
            <person name="Pedroni S."/>
            <person name="Piras M.F."/>
            <person name="Raudsepp T."/>
            <person name="Rocchi M."/>
            <person name="Roeed K.H."/>
            <person name="Ryder O.A."/>
            <person name="Searle S."/>
            <person name="Skow L."/>
            <person name="Swinburne J.E."/>
            <person name="Syvaenen A.C."/>
            <person name="Tozaki T."/>
            <person name="Valberg S.J."/>
            <person name="Vaudin M."/>
            <person name="White J.R."/>
            <person name="Zody M.C."/>
            <person name="Lander E.S."/>
            <person name="Lindblad-Toh K."/>
        </authorList>
    </citation>
    <scope>NUCLEOTIDE SEQUENCE [LARGE SCALE GENOMIC DNA]</scope>
    <source>
        <strain evidence="27 28">Thoroughbred</strain>
    </source>
</reference>
<dbReference type="Pfam" id="PF03604">
    <property type="entry name" value="Zn_ribbon_RPAB4"/>
    <property type="match status" value="1"/>
</dbReference>
<keyword evidence="15" id="KW-0278">Fertilization</keyword>
<evidence type="ECO:0000256" key="14">
    <source>
        <dbReference type="ARBA" id="ARBA00023242"/>
    </source>
</evidence>
<dbReference type="PANTHER" id="PTHR45984">
    <property type="entry name" value="RNA (RNA) POLYMERASE II ASSOCIATED PROTEIN HOMOLOG"/>
    <property type="match status" value="1"/>
</dbReference>
<dbReference type="AlphaFoldDB" id="F6U1S0"/>
<keyword evidence="7" id="KW-0547">Nucleotide-binding</keyword>
<evidence type="ECO:0000256" key="3">
    <source>
        <dbReference type="ARBA" id="ARBA00022490"/>
    </source>
</evidence>
<dbReference type="Proteomes" id="UP000002281">
    <property type="component" value="Chromosome 9"/>
</dbReference>
<keyword evidence="4" id="KW-0597">Phosphoprotein</keyword>
<dbReference type="InterPro" id="IPR051982">
    <property type="entry name" value="CiliaryAsmbly_MitoImport"/>
</dbReference>
<dbReference type="GO" id="GO:0005654">
    <property type="term" value="C:nucleoplasm"/>
    <property type="evidence" value="ECO:0007669"/>
    <property type="project" value="Ensembl"/>
</dbReference>
<dbReference type="FunFam" id="2.20.28.30:FF:000001">
    <property type="entry name" value="DNA-directed RNA polymerases I, II, and III subunit RPABC4"/>
    <property type="match status" value="1"/>
</dbReference>
<dbReference type="SUPFAM" id="SSF48452">
    <property type="entry name" value="TPR-like"/>
    <property type="match status" value="3"/>
</dbReference>
<dbReference type="Gene3D" id="2.20.28.30">
    <property type="entry name" value="RNA polymerase ii, chain L"/>
    <property type="match status" value="1"/>
</dbReference>
<feature type="repeat" description="TPR" evidence="24">
    <location>
        <begin position="775"/>
        <end position="808"/>
    </location>
</feature>
<evidence type="ECO:0000256" key="9">
    <source>
        <dbReference type="ARBA" id="ARBA00022801"/>
    </source>
</evidence>
<dbReference type="GO" id="GO:0005730">
    <property type="term" value="C:nucleolus"/>
    <property type="evidence" value="ECO:0007669"/>
    <property type="project" value="UniProtKB-SubCell"/>
</dbReference>
<dbReference type="InterPro" id="IPR029040">
    <property type="entry name" value="RPABC4/Spt4"/>
</dbReference>
<dbReference type="InterPro" id="IPR006591">
    <property type="entry name" value="RNAP_P/RPABC4"/>
</dbReference>
<evidence type="ECO:0000256" key="15">
    <source>
        <dbReference type="ARBA" id="ARBA00023279"/>
    </source>
</evidence>
<evidence type="ECO:0000256" key="7">
    <source>
        <dbReference type="ARBA" id="ARBA00022741"/>
    </source>
</evidence>
<dbReference type="HOGENOM" id="CLU_008405_1_0_1"/>
<feature type="compositionally biased region" description="Basic and acidic residues" evidence="25">
    <location>
        <begin position="524"/>
        <end position="533"/>
    </location>
</feature>
<dbReference type="GO" id="GO:0005829">
    <property type="term" value="C:cytosol"/>
    <property type="evidence" value="ECO:0000318"/>
    <property type="project" value="GO_Central"/>
</dbReference>
<feature type="repeat" description="TPR" evidence="24">
    <location>
        <begin position="379"/>
        <end position="412"/>
    </location>
</feature>
<comment type="similarity">
    <text evidence="17">Belongs to the archaeal Rpo12/eukaryotic RPC10 RNA polymerase subunit family.</text>
</comment>
<dbReference type="InParanoid" id="F6U1S0"/>
<organism evidence="27 28">
    <name type="scientific">Equus caballus</name>
    <name type="common">Horse</name>
    <dbReference type="NCBI Taxonomy" id="9796"/>
    <lineage>
        <taxon>Eukaryota</taxon>
        <taxon>Metazoa</taxon>
        <taxon>Chordata</taxon>
        <taxon>Craniata</taxon>
        <taxon>Vertebrata</taxon>
        <taxon>Euteleostomi</taxon>
        <taxon>Mammalia</taxon>
        <taxon>Eutheria</taxon>
        <taxon>Laurasiatheria</taxon>
        <taxon>Perissodactyla</taxon>
        <taxon>Equidae</taxon>
        <taxon>Equus</taxon>
    </lineage>
</organism>
<feature type="domain" description="RNA-polymerase II-associated protein 3-like C-terminal" evidence="26">
    <location>
        <begin position="955"/>
        <end position="1047"/>
    </location>
</feature>
<dbReference type="STRING" id="9796.ENSECAP00000020133"/>
<keyword evidence="12" id="KW-0342">GTP-binding</keyword>
<dbReference type="InterPro" id="IPR011990">
    <property type="entry name" value="TPR-like_helical_dom_sf"/>
</dbReference>
<dbReference type="ExpressionAtlas" id="F6U1S0">
    <property type="expression patterns" value="baseline"/>
</dbReference>
<dbReference type="GeneTree" id="ENSGT00940000154697"/>
<dbReference type="FunFam" id="1.25.40.10:FF:000221">
    <property type="entry name" value="Mitochondrial import receptor subunit TOM34"/>
    <property type="match status" value="1"/>
</dbReference>
<evidence type="ECO:0000256" key="20">
    <source>
        <dbReference type="ARBA" id="ARBA00070322"/>
    </source>
</evidence>
<feature type="region of interest" description="Disordered" evidence="25">
    <location>
        <begin position="912"/>
        <end position="945"/>
    </location>
</feature>
<evidence type="ECO:0000256" key="25">
    <source>
        <dbReference type="SAM" id="MobiDB-lite"/>
    </source>
</evidence>
<feature type="compositionally biased region" description="Basic and acidic residues" evidence="25">
    <location>
        <begin position="454"/>
        <end position="465"/>
    </location>
</feature>
<dbReference type="GO" id="GO:0008270">
    <property type="term" value="F:zinc ion binding"/>
    <property type="evidence" value="ECO:0007669"/>
    <property type="project" value="UniProtKB-KW"/>
</dbReference>
<evidence type="ECO:0000256" key="6">
    <source>
        <dbReference type="ARBA" id="ARBA00022737"/>
    </source>
</evidence>
<evidence type="ECO:0000256" key="19">
    <source>
        <dbReference type="ARBA" id="ARBA00056680"/>
    </source>
</evidence>
<evidence type="ECO:0000256" key="2">
    <source>
        <dbReference type="ARBA" id="ARBA00022478"/>
    </source>
</evidence>
<dbReference type="Bgee" id="ENSECAG00000022600">
    <property type="expression patterns" value="Expressed in oviduct epithelium and 23 other cell types or tissues"/>
</dbReference>
<dbReference type="PANTHER" id="PTHR45984:SF3">
    <property type="entry name" value="SPERM-ASSOCIATED ANTIGEN 1"/>
    <property type="match status" value="1"/>
</dbReference>
<evidence type="ECO:0000256" key="16">
    <source>
        <dbReference type="ARBA" id="ARBA00024190"/>
    </source>
</evidence>
<feature type="region of interest" description="Disordered" evidence="25">
    <location>
        <begin position="454"/>
        <end position="603"/>
    </location>
</feature>
<dbReference type="SMART" id="SM00659">
    <property type="entry name" value="RPOLCX"/>
    <property type="match status" value="1"/>
</dbReference>
<name>F6U1S0_HORSE</name>
<evidence type="ECO:0000256" key="24">
    <source>
        <dbReference type="PROSITE-ProRule" id="PRU00339"/>
    </source>
</evidence>
<dbReference type="FunFam" id="1.25.40.10:FF:000368">
    <property type="entry name" value="Sperm associated antigen 1"/>
    <property type="match status" value="1"/>
</dbReference>
<evidence type="ECO:0000313" key="28">
    <source>
        <dbReference type="Proteomes" id="UP000002281"/>
    </source>
</evidence>
<keyword evidence="11" id="KW-0862">Zinc</keyword>
<comment type="function">
    <text evidence="18">DNA-dependent RNA polymerase catalyzes the transcription of DNA into RNA using the four ribonucleoside triphosphates as substrates. Common component of RNA polymerases I, II and III which synthesize ribosomal RNA precursors, mRNA precursors and many functional non-coding RNAs, and a small RNAs, such as 5S rRNA and tRNAs, respectively.</text>
</comment>
<dbReference type="GO" id="GO:0006351">
    <property type="term" value="P:DNA-templated transcription"/>
    <property type="evidence" value="ECO:0007669"/>
    <property type="project" value="InterPro"/>
</dbReference>
<feature type="compositionally biased region" description="Gly residues" evidence="25">
    <location>
        <begin position="557"/>
        <end position="566"/>
    </location>
</feature>
<reference evidence="27" key="2">
    <citation type="submission" date="2025-08" db="UniProtKB">
        <authorList>
            <consortium name="Ensembl"/>
        </authorList>
    </citation>
    <scope>IDENTIFICATION</scope>
    <source>
        <strain evidence="27">Thoroughbred</strain>
    </source>
</reference>
<dbReference type="Pfam" id="PF13877">
    <property type="entry name" value="RPAP3_C"/>
    <property type="match status" value="1"/>
</dbReference>
<comment type="function">
    <text evidence="19">May play a role in the cytoplasmic assembly of the ciliary dynein arms. May play a role in fertilization. Binds GTP and has GTPase activity.</text>
</comment>
<keyword evidence="9" id="KW-0378">Hydrolase</keyword>
<feature type="repeat" description="TPR" evidence="24">
    <location>
        <begin position="809"/>
        <end position="842"/>
    </location>
</feature>
<keyword evidence="3" id="KW-0963">Cytoplasm</keyword>
<feature type="compositionally biased region" description="Low complexity" evidence="25">
    <location>
        <begin position="570"/>
        <end position="581"/>
    </location>
</feature>
<dbReference type="Pfam" id="PF13181">
    <property type="entry name" value="TPR_8"/>
    <property type="match status" value="2"/>
</dbReference>
<evidence type="ECO:0000256" key="23">
    <source>
        <dbReference type="ARBA" id="ARBA00081585"/>
    </source>
</evidence>
<keyword evidence="8" id="KW-0863">Zinc-finger</keyword>
<dbReference type="GO" id="GO:0003899">
    <property type="term" value="F:DNA-directed RNA polymerase activity"/>
    <property type="evidence" value="ECO:0007669"/>
    <property type="project" value="InterPro"/>
</dbReference>
<dbReference type="PROSITE" id="PS50005">
    <property type="entry name" value="TPR"/>
    <property type="match status" value="4"/>
</dbReference>
<dbReference type="GO" id="GO:0007338">
    <property type="term" value="P:single fertilization"/>
    <property type="evidence" value="ECO:0007669"/>
    <property type="project" value="UniProtKB-KW"/>
</dbReference>
<protein>
    <recommendedName>
        <fullName evidence="20">DNA-directed RNA polymerases I, II, and III subunit RPABC4</fullName>
    </recommendedName>
    <alternativeName>
        <fullName evidence="23">DNA-directed RNA polymerase II subunit K</fullName>
    </alternativeName>
    <alternativeName>
        <fullName evidence="22">Infertility-related sperm protein Spag-1</fullName>
    </alternativeName>
    <alternativeName>
        <fullName evidence="21">Sperm-associated antigen 1</fullName>
    </alternativeName>
</protein>
<evidence type="ECO:0000256" key="11">
    <source>
        <dbReference type="ARBA" id="ARBA00022833"/>
    </source>
</evidence>
<keyword evidence="13" id="KW-0804">Transcription</keyword>
<sequence length="1079" mass="120233">MDTQKDVQPPKQQPMIYICGECHTENEIKSRDPIRCRECGYRIMYKKRTKRSELRGPHTSTLISWRRVLCPGVCKACKANQRDGKSRTSQSGRKGLIPAPGGQSHALGCSGGATPLPGEVFGGGRPPHSAEPEPAMTAKDYPSLWGFGTTKTFKIPVEHLDFKYIEKCSDVKHLEKILCVLRSGEEGYYPELTEFCEKRLRGLAPESRALRKDKPAATASSFTAEEWEKINGDIKSWVLEIKKEENQMHFPEIETSPAMEGNLPPVRGSNSHLHVSKEIYSKSRPAKKKIPRDYAEWDKFDVEKECSKIDEDYKGKTVVNNKSHLSKIETRIDTAGLTEKEKDFLATREKEKGNEAFNSGDYEEAVMYYTRSISVLPTIVAYNNRAQAEIKLQNWNSAFQDCEKVLELEPGNLKALLRRATTYKHQNKLQEAGEDLRKVLAVEPDNELAKKTLSEVERDLKDSEPASKSQAKGKRMFIQEVENSEDEDGKDSGKKPEDGSGDKKAAEPAGAMGNIQKKLTGKSEGSKRPERGAPRRGRAPGAGADKRGRRGRVPAGGANGPPGGGRDAGDPAAADAPSASGPGPGVPPPAPAASVGPAGLKSQGNELFQSGQFAEAALRYSAAIAQLEPAGSGSADDLSVLYSNRAACYLKEGNCSGCIQDCDRALELHPFSIKPLLRRAMAFETLEQYRKAYVDYKTVLQIDCGIQLANDSINRITRILIDLDGPSWREKLSPIPAVPASVQLRAWWPAAETPPDQEGDSSNHHQPCVTDEKMFKTLKEEGNQYVKDKNYEDALSKYSECLKINNKECAIYTNRALCYLKLGQFEEAKQDCDQALQIDNRNVKACYRRALAHKGLKNYQKSLNDLNKVILLDSSIVEAKAELEEVTRFLTIKDNTVSFSKEKERRKIEIQEVNEGHEEEPERTSEEVSTDCLASEKGDTSNGPPEYYEKLSIIKPNNAYEFGQVINAISSRKDKEACAHLLAITEPKDLPVLLSNKLEGDTFLLLIQALKNNLIDKNPSLVYQHLLYLSKAERFKMMLTLISKGQKEQIEQLFDNLSDRPNKHFTLEDVQALKRQYEL</sequence>
<dbReference type="SUPFAM" id="SSF63393">
    <property type="entry name" value="RNA polymerase subunits"/>
    <property type="match status" value="1"/>
</dbReference>
<feature type="region of interest" description="Disordered" evidence="25">
    <location>
        <begin position="81"/>
        <end position="109"/>
    </location>
</feature>
<evidence type="ECO:0000256" key="8">
    <source>
        <dbReference type="ARBA" id="ARBA00022771"/>
    </source>
</evidence>
<dbReference type="FunFam" id="1.25.40.10:FF:000375">
    <property type="entry name" value="Sperm associated antigen 1"/>
    <property type="match status" value="1"/>
</dbReference>
<evidence type="ECO:0000256" key="1">
    <source>
        <dbReference type="ARBA" id="ARBA00004604"/>
    </source>
</evidence>
<keyword evidence="6" id="KW-0677">Repeat</keyword>
<dbReference type="GO" id="GO:0120293">
    <property type="term" value="C:dynein axonemal particle"/>
    <property type="evidence" value="ECO:0007669"/>
    <property type="project" value="UniProtKB-SubCell"/>
</dbReference>
<keyword evidence="28" id="KW-1185">Reference proteome</keyword>
<evidence type="ECO:0000256" key="12">
    <source>
        <dbReference type="ARBA" id="ARBA00023134"/>
    </source>
</evidence>
<evidence type="ECO:0000256" key="17">
    <source>
        <dbReference type="ARBA" id="ARBA00025770"/>
    </source>
</evidence>
<comment type="subcellular location">
    <subcellularLocation>
        <location evidence="16">Dynein axonemal particle</location>
    </subcellularLocation>
    <subcellularLocation>
        <location evidence="1">Nucleus</location>
        <location evidence="1">Nucleolus</location>
    </subcellularLocation>
</comment>
<dbReference type="GO" id="GO:0101031">
    <property type="term" value="C:protein folding chaperone complex"/>
    <property type="evidence" value="ECO:0007669"/>
    <property type="project" value="Ensembl"/>
</dbReference>
<dbReference type="GO" id="GO:0005525">
    <property type="term" value="F:GTP binding"/>
    <property type="evidence" value="ECO:0007669"/>
    <property type="project" value="UniProtKB-KW"/>
</dbReference>
<evidence type="ECO:0000256" key="13">
    <source>
        <dbReference type="ARBA" id="ARBA00023163"/>
    </source>
</evidence>
<feature type="repeat" description="TPR" evidence="24">
    <location>
        <begin position="413"/>
        <end position="446"/>
    </location>
</feature>
<dbReference type="GO" id="GO:0016787">
    <property type="term" value="F:hydrolase activity"/>
    <property type="evidence" value="ECO:0007669"/>
    <property type="project" value="UniProtKB-KW"/>
</dbReference>
<dbReference type="Gene3D" id="1.25.40.10">
    <property type="entry name" value="Tetratricopeptide repeat domain"/>
    <property type="match status" value="3"/>
</dbReference>
<dbReference type="VGNC" id="VGNC:58251">
    <property type="gene designation" value="SPAG1"/>
</dbReference>
<gene>
    <name evidence="27 29" type="primary">SPAG1</name>
</gene>
<proteinExistence type="inferred from homology"/>
<keyword evidence="5" id="KW-0479">Metal-binding</keyword>
<dbReference type="InterPro" id="IPR025986">
    <property type="entry name" value="RPAP3-like_C"/>
</dbReference>
<dbReference type="GO" id="GO:0003677">
    <property type="term" value="F:DNA binding"/>
    <property type="evidence" value="ECO:0007669"/>
    <property type="project" value="InterPro"/>
</dbReference>
<dbReference type="PaxDb" id="9796-ENSECAP00000020133"/>
<evidence type="ECO:0000256" key="4">
    <source>
        <dbReference type="ARBA" id="ARBA00022553"/>
    </source>
</evidence>